<keyword evidence="3" id="KW-1185">Reference proteome</keyword>
<name>A0A1V6TKG0_9EURO</name>
<accession>A0A1V6TKG0</accession>
<protein>
    <submittedName>
        <fullName evidence="2">Uncharacterized protein</fullName>
    </submittedName>
</protein>
<proteinExistence type="predicted"/>
<dbReference type="AlphaFoldDB" id="A0A1V6TKG0"/>
<evidence type="ECO:0000313" key="3">
    <source>
        <dbReference type="Proteomes" id="UP000191285"/>
    </source>
</evidence>
<feature type="region of interest" description="Disordered" evidence="1">
    <location>
        <begin position="1"/>
        <end position="34"/>
    </location>
</feature>
<sequence>MTLTDKSQRAKEGTIADTPKPNKPRSHRTVPDRR</sequence>
<reference evidence="3" key="1">
    <citation type="journal article" date="2017" name="Nat. Microbiol.">
        <title>Global analysis of biosynthetic gene clusters reveals vast potential of secondary metabolite production in Penicillium species.</title>
        <authorList>
            <person name="Nielsen J.C."/>
            <person name="Grijseels S."/>
            <person name="Prigent S."/>
            <person name="Ji B."/>
            <person name="Dainat J."/>
            <person name="Nielsen K.F."/>
            <person name="Frisvad J.C."/>
            <person name="Workman M."/>
            <person name="Nielsen J."/>
        </authorList>
    </citation>
    <scope>NUCLEOTIDE SEQUENCE [LARGE SCALE GENOMIC DNA]</scope>
    <source>
        <strain evidence="3">IBT 24891</strain>
    </source>
</reference>
<organism evidence="2 3">
    <name type="scientific">Penicillium steckii</name>
    <dbReference type="NCBI Taxonomy" id="303698"/>
    <lineage>
        <taxon>Eukaryota</taxon>
        <taxon>Fungi</taxon>
        <taxon>Dikarya</taxon>
        <taxon>Ascomycota</taxon>
        <taxon>Pezizomycotina</taxon>
        <taxon>Eurotiomycetes</taxon>
        <taxon>Eurotiomycetidae</taxon>
        <taxon>Eurotiales</taxon>
        <taxon>Aspergillaceae</taxon>
        <taxon>Penicillium</taxon>
    </lineage>
</organism>
<dbReference type="EMBL" id="MLKD01000005">
    <property type="protein sequence ID" value="OQE26329.1"/>
    <property type="molecule type" value="Genomic_DNA"/>
</dbReference>
<comment type="caution">
    <text evidence="2">The sequence shown here is derived from an EMBL/GenBank/DDBJ whole genome shotgun (WGS) entry which is preliminary data.</text>
</comment>
<evidence type="ECO:0000313" key="2">
    <source>
        <dbReference type="EMBL" id="OQE26329.1"/>
    </source>
</evidence>
<evidence type="ECO:0000256" key="1">
    <source>
        <dbReference type="SAM" id="MobiDB-lite"/>
    </source>
</evidence>
<feature type="compositionally biased region" description="Basic and acidic residues" evidence="1">
    <location>
        <begin position="1"/>
        <end position="14"/>
    </location>
</feature>
<dbReference type="Proteomes" id="UP000191285">
    <property type="component" value="Unassembled WGS sequence"/>
</dbReference>
<gene>
    <name evidence="2" type="ORF">PENSTE_c005G02815</name>
</gene>